<keyword evidence="5" id="KW-1185">Reference proteome</keyword>
<feature type="domain" description="HTH CENPB-type" evidence="3">
    <location>
        <begin position="12"/>
        <end position="83"/>
    </location>
</feature>
<protein>
    <recommendedName>
        <fullName evidence="3">HTH CENPB-type domain-containing protein</fullName>
    </recommendedName>
</protein>
<dbReference type="InterPro" id="IPR009057">
    <property type="entry name" value="Homeodomain-like_sf"/>
</dbReference>
<dbReference type="Pfam" id="PF03221">
    <property type="entry name" value="HTH_Tnp_Tc5"/>
    <property type="match status" value="1"/>
</dbReference>
<dbReference type="SMART" id="SM00674">
    <property type="entry name" value="CENPB"/>
    <property type="match status" value="1"/>
</dbReference>
<organism evidence="4 5">
    <name type="scientific">Dryococelus australis</name>
    <dbReference type="NCBI Taxonomy" id="614101"/>
    <lineage>
        <taxon>Eukaryota</taxon>
        <taxon>Metazoa</taxon>
        <taxon>Ecdysozoa</taxon>
        <taxon>Arthropoda</taxon>
        <taxon>Hexapoda</taxon>
        <taxon>Insecta</taxon>
        <taxon>Pterygota</taxon>
        <taxon>Neoptera</taxon>
        <taxon>Polyneoptera</taxon>
        <taxon>Phasmatodea</taxon>
        <taxon>Verophasmatodea</taxon>
        <taxon>Anareolatae</taxon>
        <taxon>Phasmatidae</taxon>
        <taxon>Eurycanthinae</taxon>
        <taxon>Dryococelus</taxon>
    </lineage>
</organism>
<dbReference type="PROSITE" id="PS51253">
    <property type="entry name" value="HTH_CENPB"/>
    <property type="match status" value="1"/>
</dbReference>
<proteinExistence type="predicted"/>
<evidence type="ECO:0000259" key="3">
    <source>
        <dbReference type="PROSITE" id="PS51253"/>
    </source>
</evidence>
<dbReference type="PANTHER" id="PTHR19303">
    <property type="entry name" value="TRANSPOSON"/>
    <property type="match status" value="1"/>
</dbReference>
<comment type="caution">
    <text evidence="4">The sequence shown here is derived from an EMBL/GenBank/DDBJ whole genome shotgun (WGS) entry which is preliminary data.</text>
</comment>
<dbReference type="Gene3D" id="1.10.10.60">
    <property type="entry name" value="Homeodomain-like"/>
    <property type="match status" value="1"/>
</dbReference>
<dbReference type="EMBL" id="JARBHB010000006">
    <property type="protein sequence ID" value="KAJ8882176.1"/>
    <property type="molecule type" value="Genomic_DNA"/>
</dbReference>
<dbReference type="InterPro" id="IPR050863">
    <property type="entry name" value="CenT-Element_Derived"/>
</dbReference>
<evidence type="ECO:0000313" key="4">
    <source>
        <dbReference type="EMBL" id="KAJ8882176.1"/>
    </source>
</evidence>
<name>A0ABQ9HD15_9NEOP</name>
<dbReference type="Proteomes" id="UP001159363">
    <property type="component" value="Chromosome 5"/>
</dbReference>
<evidence type="ECO:0000256" key="2">
    <source>
        <dbReference type="ARBA" id="ARBA00023125"/>
    </source>
</evidence>
<gene>
    <name evidence="4" type="ORF">PR048_018664</name>
</gene>
<comment type="subcellular location">
    <subcellularLocation>
        <location evidence="1">Nucleus</location>
    </subcellularLocation>
</comment>
<evidence type="ECO:0000313" key="5">
    <source>
        <dbReference type="Proteomes" id="UP001159363"/>
    </source>
</evidence>
<accession>A0ABQ9HD15</accession>
<sequence length="198" mass="21835">MNAVERERHTVKANSLNGSTHSDLEKAGFDWFSQHRAQGVPVSGPMLQQMADLFALKMGLDYFNNSKGWLDHVKSRHNITQHKICGKSEAISAGSVGNWLPVLQGILMCYQPCNVYNTDERAMFLNLLPDQTFGKGGHMQGREEGQGMLHVGFVHSTPTCVAGTAESCSVDNCPAHPHIQNFPNNELIFLPSNITKSL</sequence>
<dbReference type="InterPro" id="IPR006600">
    <property type="entry name" value="HTH_CenpB_DNA-bd_dom"/>
</dbReference>
<dbReference type="PANTHER" id="PTHR19303:SF73">
    <property type="entry name" value="PROTEIN PDC2"/>
    <property type="match status" value="1"/>
</dbReference>
<keyword evidence="2" id="KW-0238">DNA-binding</keyword>
<evidence type="ECO:0000256" key="1">
    <source>
        <dbReference type="ARBA" id="ARBA00004123"/>
    </source>
</evidence>
<dbReference type="SUPFAM" id="SSF46689">
    <property type="entry name" value="Homeodomain-like"/>
    <property type="match status" value="1"/>
</dbReference>
<reference evidence="4 5" key="1">
    <citation type="submission" date="2023-02" db="EMBL/GenBank/DDBJ databases">
        <title>LHISI_Scaffold_Assembly.</title>
        <authorList>
            <person name="Stuart O.P."/>
            <person name="Cleave R."/>
            <person name="Magrath M.J.L."/>
            <person name="Mikheyev A.S."/>
        </authorList>
    </citation>
    <scope>NUCLEOTIDE SEQUENCE [LARGE SCALE GENOMIC DNA]</scope>
    <source>
        <strain evidence="4">Daus_M_001</strain>
        <tissue evidence="4">Leg muscle</tissue>
    </source>
</reference>